<evidence type="ECO:0000256" key="1">
    <source>
        <dbReference type="ARBA" id="ARBA00022605"/>
    </source>
</evidence>
<evidence type="ECO:0000256" key="7">
    <source>
        <dbReference type="HAMAP-Rule" id="MF_00109"/>
    </source>
</evidence>
<feature type="binding site" evidence="7">
    <location>
        <position position="126"/>
    </location>
    <ligand>
        <name>ATP</name>
        <dbReference type="ChEBI" id="CHEBI:30616"/>
    </ligand>
</feature>
<dbReference type="InterPro" id="IPR031322">
    <property type="entry name" value="Shikimate/glucono_kinase"/>
</dbReference>
<evidence type="ECO:0000313" key="9">
    <source>
        <dbReference type="Proteomes" id="UP000518887"/>
    </source>
</evidence>
<keyword evidence="6 7" id="KW-0057">Aromatic amino acid biosynthesis</keyword>
<proteinExistence type="inferred from homology"/>
<name>A0A7W8GAU5_9SPIR</name>
<comment type="caution">
    <text evidence="8">The sequence shown here is derived from an EMBL/GenBank/DDBJ whole genome shotgun (WGS) entry which is preliminary data.</text>
</comment>
<keyword evidence="7" id="KW-0460">Magnesium</keyword>
<dbReference type="HAMAP" id="MF_00109">
    <property type="entry name" value="Shikimate_kinase"/>
    <property type="match status" value="1"/>
</dbReference>
<dbReference type="AlphaFoldDB" id="A0A7W8GAU5"/>
<dbReference type="EC" id="2.7.1.71" evidence="7"/>
<dbReference type="InterPro" id="IPR027417">
    <property type="entry name" value="P-loop_NTPase"/>
</dbReference>
<keyword evidence="7" id="KW-0479">Metal-binding</keyword>
<comment type="subunit">
    <text evidence="7">Monomer.</text>
</comment>
<dbReference type="EMBL" id="JACHFQ010000007">
    <property type="protein sequence ID" value="MBB5226904.1"/>
    <property type="molecule type" value="Genomic_DNA"/>
</dbReference>
<dbReference type="GO" id="GO:0008652">
    <property type="term" value="P:amino acid biosynthetic process"/>
    <property type="evidence" value="ECO:0007669"/>
    <property type="project" value="UniProtKB-KW"/>
</dbReference>
<dbReference type="GO" id="GO:0000287">
    <property type="term" value="F:magnesium ion binding"/>
    <property type="evidence" value="ECO:0007669"/>
    <property type="project" value="UniProtKB-UniRule"/>
</dbReference>
<dbReference type="InterPro" id="IPR000623">
    <property type="entry name" value="Shikimate_kinase/TSH1"/>
</dbReference>
<keyword evidence="2 7" id="KW-0808">Transferase</keyword>
<reference evidence="8 9" key="1">
    <citation type="submission" date="2020-08" db="EMBL/GenBank/DDBJ databases">
        <title>Genomic Encyclopedia of Type Strains, Phase IV (KMG-IV): sequencing the most valuable type-strain genomes for metagenomic binning, comparative biology and taxonomic classification.</title>
        <authorList>
            <person name="Goeker M."/>
        </authorList>
    </citation>
    <scope>NUCLEOTIDE SEQUENCE [LARGE SCALE GENOMIC DNA]</scope>
    <source>
        <strain evidence="8 9">DSM 103462</strain>
    </source>
</reference>
<protein>
    <recommendedName>
        <fullName evidence="7">Shikimate kinase</fullName>
        <shortName evidence="7">SK</shortName>
        <ecNumber evidence="7">2.7.1.71</ecNumber>
    </recommendedName>
</protein>
<keyword evidence="4 7" id="KW-0418">Kinase</keyword>
<keyword evidence="7" id="KW-0963">Cytoplasm</keyword>
<sequence length="196" mass="22041">MSSIILLGIKHCGKSTQGKMLAKYFDCPFFDTDDEVTELTGKNPRQIYSEQGKEAFLEAEKLACEKLADKLSSINKAVIATGGGICNNPAALEVLHKLGTFVFLNADEKTAANRIVWEIKYDSDGKMMNLPAYIANKNPANVKEVRAIFHDFYMERQKIYKDLCDIEVKMEHSASKHNNMERILSKLNDGDRTAEN</sequence>
<gene>
    <name evidence="7" type="primary">aroK</name>
    <name evidence="8" type="ORF">HNP76_002292</name>
</gene>
<dbReference type="UniPathway" id="UPA00053">
    <property type="reaction ID" value="UER00088"/>
</dbReference>
<dbReference type="GO" id="GO:0005524">
    <property type="term" value="F:ATP binding"/>
    <property type="evidence" value="ECO:0007669"/>
    <property type="project" value="UniProtKB-UniRule"/>
</dbReference>
<comment type="cofactor">
    <cofactor evidence="7">
        <name>Mg(2+)</name>
        <dbReference type="ChEBI" id="CHEBI:18420"/>
    </cofactor>
    <text evidence="7">Binds 1 Mg(2+) ion per subunit.</text>
</comment>
<dbReference type="Pfam" id="PF01202">
    <property type="entry name" value="SKI"/>
    <property type="match status" value="1"/>
</dbReference>
<feature type="binding site" evidence="7">
    <location>
        <begin position="11"/>
        <end position="16"/>
    </location>
    <ligand>
        <name>ATP</name>
        <dbReference type="ChEBI" id="CHEBI:30616"/>
    </ligand>
</feature>
<evidence type="ECO:0000256" key="6">
    <source>
        <dbReference type="ARBA" id="ARBA00023141"/>
    </source>
</evidence>
<dbReference type="Proteomes" id="UP000518887">
    <property type="component" value="Unassembled WGS sequence"/>
</dbReference>
<dbReference type="SUPFAM" id="SSF52540">
    <property type="entry name" value="P-loop containing nucleoside triphosphate hydrolases"/>
    <property type="match status" value="1"/>
</dbReference>
<evidence type="ECO:0000256" key="2">
    <source>
        <dbReference type="ARBA" id="ARBA00022679"/>
    </source>
</evidence>
<evidence type="ECO:0000256" key="4">
    <source>
        <dbReference type="ARBA" id="ARBA00022777"/>
    </source>
</evidence>
<accession>A0A7W8GAU5</accession>
<dbReference type="GO" id="GO:0009423">
    <property type="term" value="P:chorismate biosynthetic process"/>
    <property type="evidence" value="ECO:0007669"/>
    <property type="project" value="UniProtKB-UniRule"/>
</dbReference>
<comment type="catalytic activity">
    <reaction evidence="7">
        <text>shikimate + ATP = 3-phosphoshikimate + ADP + H(+)</text>
        <dbReference type="Rhea" id="RHEA:13121"/>
        <dbReference type="ChEBI" id="CHEBI:15378"/>
        <dbReference type="ChEBI" id="CHEBI:30616"/>
        <dbReference type="ChEBI" id="CHEBI:36208"/>
        <dbReference type="ChEBI" id="CHEBI:145989"/>
        <dbReference type="ChEBI" id="CHEBI:456216"/>
        <dbReference type="EC" id="2.7.1.71"/>
    </reaction>
</comment>
<organism evidence="8 9">
    <name type="scientific">Treponema ruminis</name>
    <dbReference type="NCBI Taxonomy" id="744515"/>
    <lineage>
        <taxon>Bacteria</taxon>
        <taxon>Pseudomonadati</taxon>
        <taxon>Spirochaetota</taxon>
        <taxon>Spirochaetia</taxon>
        <taxon>Spirochaetales</taxon>
        <taxon>Treponemataceae</taxon>
        <taxon>Treponema</taxon>
    </lineage>
</organism>
<keyword evidence="5 7" id="KW-0067">ATP-binding</keyword>
<evidence type="ECO:0000256" key="5">
    <source>
        <dbReference type="ARBA" id="ARBA00022840"/>
    </source>
</evidence>
<dbReference type="RefSeq" id="WP_184660602.1">
    <property type="nucleotide sequence ID" value="NZ_CP031518.1"/>
</dbReference>
<dbReference type="GO" id="GO:0009073">
    <property type="term" value="P:aromatic amino acid family biosynthetic process"/>
    <property type="evidence" value="ECO:0007669"/>
    <property type="project" value="UniProtKB-KW"/>
</dbReference>
<dbReference type="PANTHER" id="PTHR21087">
    <property type="entry name" value="SHIKIMATE KINASE"/>
    <property type="match status" value="1"/>
</dbReference>
<feature type="binding site" evidence="7">
    <location>
        <position position="15"/>
    </location>
    <ligand>
        <name>Mg(2+)</name>
        <dbReference type="ChEBI" id="CHEBI:18420"/>
    </ligand>
</feature>
<feature type="binding site" evidence="7">
    <location>
        <position position="156"/>
    </location>
    <ligand>
        <name>substrate</name>
    </ligand>
</feature>
<dbReference type="GO" id="GO:0005829">
    <property type="term" value="C:cytosol"/>
    <property type="evidence" value="ECO:0007669"/>
    <property type="project" value="TreeGrafter"/>
</dbReference>
<keyword evidence="3 7" id="KW-0547">Nucleotide-binding</keyword>
<comment type="function">
    <text evidence="7">Catalyzes the specific phosphorylation of the 3-hydroxyl group of shikimic acid using ATP as a cosubstrate.</text>
</comment>
<feature type="binding site" evidence="7">
    <location>
        <position position="33"/>
    </location>
    <ligand>
        <name>substrate</name>
    </ligand>
</feature>
<comment type="caution">
    <text evidence="7">Lacks conserved residue(s) required for the propagation of feature annotation.</text>
</comment>
<dbReference type="Gene3D" id="3.40.50.300">
    <property type="entry name" value="P-loop containing nucleotide triphosphate hydrolases"/>
    <property type="match status" value="1"/>
</dbReference>
<dbReference type="PANTHER" id="PTHR21087:SF16">
    <property type="entry name" value="SHIKIMATE KINASE 1, CHLOROPLASTIC"/>
    <property type="match status" value="1"/>
</dbReference>
<comment type="similarity">
    <text evidence="7">Belongs to the shikimate kinase family.</text>
</comment>
<dbReference type="GO" id="GO:0004765">
    <property type="term" value="F:shikimate kinase activity"/>
    <property type="evidence" value="ECO:0007669"/>
    <property type="project" value="UniProtKB-UniRule"/>
</dbReference>
<comment type="pathway">
    <text evidence="7">Metabolic intermediate biosynthesis; chorismate biosynthesis; chorismate from D-erythrose 4-phosphate and phosphoenolpyruvate: step 5/7.</text>
</comment>
<feature type="binding site" evidence="7">
    <location>
        <position position="83"/>
    </location>
    <ligand>
        <name>substrate</name>
    </ligand>
</feature>
<comment type="subcellular location">
    <subcellularLocation>
        <location evidence="7">Cytoplasm</location>
    </subcellularLocation>
</comment>
<keyword evidence="1 7" id="KW-0028">Amino-acid biosynthesis</keyword>
<evidence type="ECO:0000256" key="3">
    <source>
        <dbReference type="ARBA" id="ARBA00022741"/>
    </source>
</evidence>
<evidence type="ECO:0000313" key="8">
    <source>
        <dbReference type="EMBL" id="MBB5226904.1"/>
    </source>
</evidence>
<dbReference type="PRINTS" id="PR01100">
    <property type="entry name" value="SHIKIMTKNASE"/>
</dbReference>
<keyword evidence="9" id="KW-1185">Reference proteome</keyword>